<dbReference type="InterPro" id="IPR058627">
    <property type="entry name" value="MdtA-like_C"/>
</dbReference>
<reference evidence="8" key="1">
    <citation type="submission" date="2015-09" db="EMBL/GenBank/DDBJ databases">
        <title>Complete sequence of Algoriphagus sp. M8-2.</title>
        <authorList>
            <person name="Shintani M."/>
        </authorList>
    </citation>
    <scope>NUCLEOTIDE SEQUENCE [LARGE SCALE GENOMIC DNA]</scope>
    <source>
        <strain evidence="8">M8-2</strain>
    </source>
</reference>
<gene>
    <name evidence="7" type="ORF">AO498_15455</name>
</gene>
<comment type="subcellular location">
    <subcellularLocation>
        <location evidence="1">Cell envelope</location>
    </subcellularLocation>
</comment>
<keyword evidence="4" id="KW-0175">Coiled coil</keyword>
<dbReference type="Pfam" id="PF25967">
    <property type="entry name" value="RND-MFP_C"/>
    <property type="match status" value="1"/>
</dbReference>
<evidence type="ECO:0000259" key="6">
    <source>
        <dbReference type="Pfam" id="PF25967"/>
    </source>
</evidence>
<dbReference type="PANTHER" id="PTHR30469">
    <property type="entry name" value="MULTIDRUG RESISTANCE PROTEIN MDTA"/>
    <property type="match status" value="1"/>
</dbReference>
<keyword evidence="3" id="KW-0813">Transport</keyword>
<proteinExistence type="inferred from homology"/>
<dbReference type="Gene3D" id="2.40.50.100">
    <property type="match status" value="1"/>
</dbReference>
<dbReference type="Proteomes" id="UP000073816">
    <property type="component" value="Chromosome"/>
</dbReference>
<evidence type="ECO:0000256" key="1">
    <source>
        <dbReference type="ARBA" id="ARBA00004196"/>
    </source>
</evidence>
<dbReference type="InterPro" id="IPR058625">
    <property type="entry name" value="MdtA-like_BSH"/>
</dbReference>
<dbReference type="AlphaFoldDB" id="A0A142ERU4"/>
<feature type="domain" description="Multidrug resistance protein MdtA-like C-terminal permuted SH3" evidence="6">
    <location>
        <begin position="295"/>
        <end position="336"/>
    </location>
</feature>
<evidence type="ECO:0000313" key="8">
    <source>
        <dbReference type="Proteomes" id="UP000073816"/>
    </source>
</evidence>
<keyword evidence="8" id="KW-1185">Reference proteome</keyword>
<sequence>MKKILIYIIPLALIAAVAIKLLSNKKTAEDRVYVYDKEQKVSVFAVKATEGQLASQRSFSGVIEAVRESKISGEVQGKVNLVAVEVGQEVRVNQLLVQQDVALLQLQLKAAEVQKDGLKADLKRYQVLVNNEAIQGIQLEKTELALAGLEVQIGTLQEQIAKSSIRAPFSGIVTAKLTEVGDFAAPGKPLIQVTDLSKIKLTLQIPENDLLYFQAGSSQVVKIASLLAEFSGKVTLIGSRGTLGNSFPVELTFDNTPDLAIKAGMFGEVEVNLKQAESGVTLPASALLGSDLNPQVYIIQNGKATLKPIQIARRVGDQLMVSSGVQPGEVVITGGLVNVFEGANVEPIFSSQR</sequence>
<dbReference type="NCBIfam" id="TIGR01730">
    <property type="entry name" value="RND_mfp"/>
    <property type="match status" value="1"/>
</dbReference>
<dbReference type="Pfam" id="PF25917">
    <property type="entry name" value="BSH_RND"/>
    <property type="match status" value="1"/>
</dbReference>
<reference evidence="7 8" key="2">
    <citation type="journal article" date="2016" name="Genome Announc.">
        <title>Complete Genome Sequence of Algoriphagus sp. Strain M8-2, Isolated from a Brackish Lake.</title>
        <authorList>
            <person name="Muraguchi Y."/>
            <person name="Kushimoto K."/>
            <person name="Ohtsubo Y."/>
            <person name="Suzuki T."/>
            <person name="Dohra H."/>
            <person name="Kimbara K."/>
            <person name="Shintani M."/>
        </authorList>
    </citation>
    <scope>NUCLEOTIDE SEQUENCE [LARGE SCALE GENOMIC DNA]</scope>
    <source>
        <strain evidence="7 8">M8-2</strain>
    </source>
</reference>
<feature type="coiled-coil region" evidence="4">
    <location>
        <begin position="101"/>
        <end position="159"/>
    </location>
</feature>
<protein>
    <submittedName>
        <fullName evidence="7">RND transporter</fullName>
    </submittedName>
</protein>
<dbReference type="KEGG" id="alm:AO498_15455"/>
<dbReference type="EMBL" id="CP012836">
    <property type="protein sequence ID" value="AMQ57849.1"/>
    <property type="molecule type" value="Genomic_DNA"/>
</dbReference>
<dbReference type="Gene3D" id="2.40.30.170">
    <property type="match status" value="1"/>
</dbReference>
<dbReference type="InterPro" id="IPR006143">
    <property type="entry name" value="RND_pump_MFP"/>
</dbReference>
<dbReference type="PANTHER" id="PTHR30469:SF15">
    <property type="entry name" value="HLYD FAMILY OF SECRETION PROTEINS"/>
    <property type="match status" value="1"/>
</dbReference>
<name>A0A142ERU4_9BACT</name>
<comment type="similarity">
    <text evidence="2">Belongs to the membrane fusion protein (MFP) (TC 8.A.1) family.</text>
</comment>
<evidence type="ECO:0000256" key="3">
    <source>
        <dbReference type="ARBA" id="ARBA00022448"/>
    </source>
</evidence>
<feature type="domain" description="Multidrug resistance protein MdtA-like barrel-sandwich hybrid" evidence="5">
    <location>
        <begin position="70"/>
        <end position="194"/>
    </location>
</feature>
<evidence type="ECO:0000259" key="5">
    <source>
        <dbReference type="Pfam" id="PF25917"/>
    </source>
</evidence>
<dbReference type="STRING" id="1727163.AO498_15455"/>
<organism evidence="7 8">
    <name type="scientific">Algoriphagus sanaruensis</name>
    <dbReference type="NCBI Taxonomy" id="1727163"/>
    <lineage>
        <taxon>Bacteria</taxon>
        <taxon>Pseudomonadati</taxon>
        <taxon>Bacteroidota</taxon>
        <taxon>Cytophagia</taxon>
        <taxon>Cytophagales</taxon>
        <taxon>Cyclobacteriaceae</taxon>
        <taxon>Algoriphagus</taxon>
    </lineage>
</organism>
<evidence type="ECO:0000256" key="2">
    <source>
        <dbReference type="ARBA" id="ARBA00009477"/>
    </source>
</evidence>
<dbReference type="SUPFAM" id="SSF111369">
    <property type="entry name" value="HlyD-like secretion proteins"/>
    <property type="match status" value="1"/>
</dbReference>
<dbReference type="GO" id="GO:1990281">
    <property type="term" value="C:efflux pump complex"/>
    <property type="evidence" value="ECO:0007669"/>
    <property type="project" value="TreeGrafter"/>
</dbReference>
<accession>A0A142ERU4</accession>
<evidence type="ECO:0000313" key="7">
    <source>
        <dbReference type="EMBL" id="AMQ57849.1"/>
    </source>
</evidence>
<dbReference type="OrthoDB" id="9784685at2"/>
<dbReference type="RefSeq" id="WP_067549673.1">
    <property type="nucleotide sequence ID" value="NZ_CP012836.1"/>
</dbReference>
<dbReference type="Gene3D" id="2.40.420.20">
    <property type="match status" value="1"/>
</dbReference>
<evidence type="ECO:0000256" key="4">
    <source>
        <dbReference type="SAM" id="Coils"/>
    </source>
</evidence>
<dbReference type="Gene3D" id="1.10.287.470">
    <property type="entry name" value="Helix hairpin bin"/>
    <property type="match status" value="1"/>
</dbReference>
<dbReference type="PATRIC" id="fig|1727163.4.peg.3242"/>
<dbReference type="GO" id="GO:0015562">
    <property type="term" value="F:efflux transmembrane transporter activity"/>
    <property type="evidence" value="ECO:0007669"/>
    <property type="project" value="TreeGrafter"/>
</dbReference>